<evidence type="ECO:0000313" key="14">
    <source>
        <dbReference type="EMBL" id="QDP18681.1"/>
    </source>
</evidence>
<keyword evidence="7 10" id="KW-0067">ATP-binding</keyword>
<dbReference type="PANTHER" id="PTHR11088:SF60">
    <property type="entry name" value="TRNA DIMETHYLALLYLTRANSFERASE"/>
    <property type="match status" value="1"/>
</dbReference>
<evidence type="ECO:0000256" key="12">
    <source>
        <dbReference type="RuleBase" id="RU003784"/>
    </source>
</evidence>
<evidence type="ECO:0000256" key="2">
    <source>
        <dbReference type="ARBA" id="ARBA00003213"/>
    </source>
</evidence>
<keyword evidence="4 10" id="KW-0808">Transferase</keyword>
<evidence type="ECO:0000256" key="7">
    <source>
        <dbReference type="ARBA" id="ARBA00022840"/>
    </source>
</evidence>
<evidence type="ECO:0000256" key="10">
    <source>
        <dbReference type="HAMAP-Rule" id="MF_00185"/>
    </source>
</evidence>
<evidence type="ECO:0000256" key="8">
    <source>
        <dbReference type="ARBA" id="ARBA00022842"/>
    </source>
</evidence>
<dbReference type="PANTHER" id="PTHR11088">
    <property type="entry name" value="TRNA DIMETHYLALLYLTRANSFERASE"/>
    <property type="match status" value="1"/>
</dbReference>
<feature type="binding site" evidence="10">
    <location>
        <begin position="15"/>
        <end position="20"/>
    </location>
    <ligand>
        <name>substrate</name>
    </ligand>
</feature>
<dbReference type="Proteomes" id="UP000321857">
    <property type="component" value="Chromosome"/>
</dbReference>
<dbReference type="InterPro" id="IPR018022">
    <property type="entry name" value="IPT"/>
</dbReference>
<keyword evidence="8 10" id="KW-0460">Magnesium</keyword>
<organism evidence="14 15">
    <name type="scientific">Sphingomonas xanthus</name>
    <dbReference type="NCBI Taxonomy" id="2594473"/>
    <lineage>
        <taxon>Bacteria</taxon>
        <taxon>Pseudomonadati</taxon>
        <taxon>Pseudomonadota</taxon>
        <taxon>Alphaproteobacteria</taxon>
        <taxon>Sphingomonadales</taxon>
        <taxon>Sphingomonadaceae</taxon>
        <taxon>Sphingomonas</taxon>
    </lineage>
</organism>
<comment type="subunit">
    <text evidence="10">Monomer.</text>
</comment>
<dbReference type="Gene3D" id="1.10.20.140">
    <property type="match status" value="1"/>
</dbReference>
<comment type="function">
    <text evidence="2 10 12">Catalyzes the transfer of a dimethylallyl group onto the adenine at position 37 in tRNAs that read codons beginning with uridine, leading to the formation of N6-(dimethylallyl)adenosine (i(6)A).</text>
</comment>
<keyword evidence="5 10" id="KW-0819">tRNA processing</keyword>
<gene>
    <name evidence="10 14" type="primary">miaA</name>
    <name evidence="14" type="ORF">FMM02_01135</name>
</gene>
<keyword evidence="6 10" id="KW-0547">Nucleotide-binding</keyword>
<dbReference type="GO" id="GO:0052381">
    <property type="term" value="F:tRNA dimethylallyltransferase activity"/>
    <property type="evidence" value="ECO:0007669"/>
    <property type="project" value="UniProtKB-UniRule"/>
</dbReference>
<sequence length="309" mass="33237">MVKITPPLVVIAGPTASGKSELALRLAERCGGAIVNADSAQIYDALPILSAAPSTRDRERADHHLYAMLNPAVPGSAADWAEAAKARIADLHRAGRLPILVGGTGLYLRTLIDGIAPVPPIDPAIRAEVRAASVSENLAALTTLDPVAATRLNPGDTARIARALEVVRSTGVSLADWQQERSGGIGGAVLLNPLILLPPRPWLYDRCDRRFEAMLDLGAVEEVEALLARNLDPRLPAMRAIGVEAISAMLRGDFSRDQAIAAGQLATRQYAKRQYTWFAHQPPADWPRFQEPLEDEAIERALALLALKE</sequence>
<feature type="binding site" evidence="10">
    <location>
        <begin position="13"/>
        <end position="20"/>
    </location>
    <ligand>
        <name>ATP</name>
        <dbReference type="ChEBI" id="CHEBI:30616"/>
    </ligand>
</feature>
<dbReference type="OrthoDB" id="9776390at2"/>
<evidence type="ECO:0000256" key="13">
    <source>
        <dbReference type="RuleBase" id="RU003785"/>
    </source>
</evidence>
<name>A0A516IP39_9SPHN</name>
<dbReference type="InterPro" id="IPR027417">
    <property type="entry name" value="P-loop_NTPase"/>
</dbReference>
<dbReference type="Gene3D" id="3.40.50.300">
    <property type="entry name" value="P-loop containing nucleotide triphosphate hydrolases"/>
    <property type="match status" value="1"/>
</dbReference>
<comment type="similarity">
    <text evidence="3 10 13">Belongs to the IPP transferase family.</text>
</comment>
<feature type="region of interest" description="Interaction with substrate tRNA" evidence="10">
    <location>
        <begin position="38"/>
        <end position="41"/>
    </location>
</feature>
<dbReference type="NCBIfam" id="TIGR00174">
    <property type="entry name" value="miaA"/>
    <property type="match status" value="1"/>
</dbReference>
<dbReference type="EMBL" id="CP041659">
    <property type="protein sequence ID" value="QDP18681.1"/>
    <property type="molecule type" value="Genomic_DNA"/>
</dbReference>
<dbReference type="SUPFAM" id="SSF52540">
    <property type="entry name" value="P-loop containing nucleoside triphosphate hydrolases"/>
    <property type="match status" value="2"/>
</dbReference>
<comment type="caution">
    <text evidence="10">Lacks conserved residue(s) required for the propagation of feature annotation.</text>
</comment>
<dbReference type="RefSeq" id="WP_147493143.1">
    <property type="nucleotide sequence ID" value="NZ_CP041659.1"/>
</dbReference>
<evidence type="ECO:0000256" key="11">
    <source>
        <dbReference type="RuleBase" id="RU003783"/>
    </source>
</evidence>
<evidence type="ECO:0000313" key="15">
    <source>
        <dbReference type="Proteomes" id="UP000321857"/>
    </source>
</evidence>
<accession>A0A516IP39</accession>
<feature type="site" description="Interaction with substrate tRNA" evidence="10">
    <location>
        <position position="126"/>
    </location>
</feature>
<evidence type="ECO:0000256" key="9">
    <source>
        <dbReference type="ARBA" id="ARBA00049563"/>
    </source>
</evidence>
<dbReference type="KEGG" id="sxa:FMM02_01135"/>
<dbReference type="GO" id="GO:0006400">
    <property type="term" value="P:tRNA modification"/>
    <property type="evidence" value="ECO:0007669"/>
    <property type="project" value="TreeGrafter"/>
</dbReference>
<dbReference type="InterPro" id="IPR039657">
    <property type="entry name" value="Dimethylallyltransferase"/>
</dbReference>
<dbReference type="GO" id="GO:0005524">
    <property type="term" value="F:ATP binding"/>
    <property type="evidence" value="ECO:0007669"/>
    <property type="project" value="UniProtKB-UniRule"/>
</dbReference>
<keyword evidence="15" id="KW-1185">Reference proteome</keyword>
<feature type="site" description="Interaction with substrate tRNA" evidence="10">
    <location>
        <position position="104"/>
    </location>
</feature>
<dbReference type="AlphaFoldDB" id="A0A516IP39"/>
<evidence type="ECO:0000256" key="1">
    <source>
        <dbReference type="ARBA" id="ARBA00001946"/>
    </source>
</evidence>
<dbReference type="Pfam" id="PF01715">
    <property type="entry name" value="IPPT"/>
    <property type="match status" value="1"/>
</dbReference>
<proteinExistence type="inferred from homology"/>
<protein>
    <recommendedName>
        <fullName evidence="10">tRNA dimethylallyltransferase</fullName>
        <ecNumber evidence="10">2.5.1.75</ecNumber>
    </recommendedName>
    <alternativeName>
        <fullName evidence="10">Dimethylallyl diphosphate:tRNA dimethylallyltransferase</fullName>
        <shortName evidence="10">DMAPP:tRNA dimethylallyltransferase</shortName>
        <shortName evidence="10">DMATase</shortName>
    </alternativeName>
    <alternativeName>
        <fullName evidence="10">Isopentenyl-diphosphate:tRNA isopentenyltransferase</fullName>
        <shortName evidence="10">IPP transferase</shortName>
        <shortName evidence="10">IPPT</shortName>
        <shortName evidence="10">IPTase</shortName>
    </alternativeName>
</protein>
<dbReference type="EC" id="2.5.1.75" evidence="10"/>
<reference evidence="14 15" key="1">
    <citation type="submission" date="2019-07" db="EMBL/GenBank/DDBJ databases">
        <title>Sphingomonas AE3 Genome sequencing and assembly.</title>
        <authorList>
            <person name="Kim H."/>
        </authorList>
    </citation>
    <scope>NUCLEOTIDE SEQUENCE [LARGE SCALE GENOMIC DNA]</scope>
    <source>
        <strain evidence="14 15">AE3</strain>
    </source>
</reference>
<comment type="catalytic activity">
    <reaction evidence="9 10 11">
        <text>adenosine(37) in tRNA + dimethylallyl diphosphate = N(6)-dimethylallyladenosine(37) in tRNA + diphosphate</text>
        <dbReference type="Rhea" id="RHEA:26482"/>
        <dbReference type="Rhea" id="RHEA-COMP:10162"/>
        <dbReference type="Rhea" id="RHEA-COMP:10375"/>
        <dbReference type="ChEBI" id="CHEBI:33019"/>
        <dbReference type="ChEBI" id="CHEBI:57623"/>
        <dbReference type="ChEBI" id="CHEBI:74411"/>
        <dbReference type="ChEBI" id="CHEBI:74415"/>
        <dbReference type="EC" id="2.5.1.75"/>
    </reaction>
</comment>
<dbReference type="HAMAP" id="MF_00185">
    <property type="entry name" value="IPP_trans"/>
    <property type="match status" value="1"/>
</dbReference>
<evidence type="ECO:0000256" key="5">
    <source>
        <dbReference type="ARBA" id="ARBA00022694"/>
    </source>
</evidence>
<evidence type="ECO:0000256" key="3">
    <source>
        <dbReference type="ARBA" id="ARBA00005842"/>
    </source>
</evidence>
<evidence type="ECO:0000256" key="6">
    <source>
        <dbReference type="ARBA" id="ARBA00022741"/>
    </source>
</evidence>
<comment type="cofactor">
    <cofactor evidence="1 10">
        <name>Mg(2+)</name>
        <dbReference type="ChEBI" id="CHEBI:18420"/>
    </cofactor>
</comment>
<dbReference type="CDD" id="cd02019">
    <property type="entry name" value="NK"/>
    <property type="match status" value="1"/>
</dbReference>
<evidence type="ECO:0000256" key="4">
    <source>
        <dbReference type="ARBA" id="ARBA00022679"/>
    </source>
</evidence>